<protein>
    <recommendedName>
        <fullName evidence="1">Mycothiol-dependent maleylpyruvate isomerase metal-binding domain-containing protein</fullName>
    </recommendedName>
</protein>
<accession>A0A382BTW8</accession>
<evidence type="ECO:0000313" key="2">
    <source>
        <dbReference type="EMBL" id="SVB17084.1"/>
    </source>
</evidence>
<dbReference type="NCBIfam" id="TIGR03083">
    <property type="entry name" value="maleylpyruvate isomerase family mycothiol-dependent enzyme"/>
    <property type="match status" value="1"/>
</dbReference>
<dbReference type="InterPro" id="IPR034660">
    <property type="entry name" value="DinB/YfiT-like"/>
</dbReference>
<dbReference type="Pfam" id="PF11716">
    <property type="entry name" value="MDMPI_N"/>
    <property type="match status" value="1"/>
</dbReference>
<dbReference type="GO" id="GO:0046872">
    <property type="term" value="F:metal ion binding"/>
    <property type="evidence" value="ECO:0007669"/>
    <property type="project" value="InterPro"/>
</dbReference>
<dbReference type="InterPro" id="IPR024344">
    <property type="entry name" value="MDMPI_metal-binding"/>
</dbReference>
<dbReference type="NCBIfam" id="TIGR03084">
    <property type="entry name" value="TIGR03084 family metal-binding protein"/>
    <property type="match status" value="1"/>
</dbReference>
<reference evidence="2" key="1">
    <citation type="submission" date="2018-05" db="EMBL/GenBank/DDBJ databases">
        <authorList>
            <person name="Lanie J.A."/>
            <person name="Ng W.-L."/>
            <person name="Kazmierczak K.M."/>
            <person name="Andrzejewski T.M."/>
            <person name="Davidsen T.M."/>
            <person name="Wayne K.J."/>
            <person name="Tettelin H."/>
            <person name="Glass J.I."/>
            <person name="Rusch D."/>
            <person name="Podicherti R."/>
            <person name="Tsui H.-C.T."/>
            <person name="Winkler M.E."/>
        </authorList>
    </citation>
    <scope>NUCLEOTIDE SEQUENCE</scope>
</reference>
<dbReference type="InterPro" id="IPR017517">
    <property type="entry name" value="Maleyloyr_isom"/>
</dbReference>
<sequence length="279" mass="31879">MQQAFDFCDESDAVYQLMSRISDDDYDLPTQFKGWTFNNVIGHLHVWNYAADISLKDGEEWKDFANNALKFLGSGGTINEFEQTIIKGKKGRELLDLWKNYYTDMTERFAIADPKKRVKWMGPDMSARSSISARHMETWAHAQELYDTLGEDRINEDRIKNIVVIGNNTFKWCFTVHKRTLHSETPYLNLISPSGKVWEFNNPTNENKIEGLAEEFCQVVTQVRNIKDVDLKIQGDIASEWMSIAQCFAGGAEQPPKVGTRKKVPGGIGSAITEVFKDY</sequence>
<feature type="domain" description="Mycothiol-dependent maleylpyruvate isomerase metal-binding" evidence="1">
    <location>
        <begin position="10"/>
        <end position="145"/>
    </location>
</feature>
<organism evidence="2">
    <name type="scientific">marine metagenome</name>
    <dbReference type="NCBI Taxonomy" id="408172"/>
    <lineage>
        <taxon>unclassified sequences</taxon>
        <taxon>metagenomes</taxon>
        <taxon>ecological metagenomes</taxon>
    </lineage>
</organism>
<dbReference type="EMBL" id="UINC01031282">
    <property type="protein sequence ID" value="SVB17084.1"/>
    <property type="molecule type" value="Genomic_DNA"/>
</dbReference>
<proteinExistence type="predicted"/>
<dbReference type="AlphaFoldDB" id="A0A382BTW8"/>
<name>A0A382BTW8_9ZZZZ</name>
<dbReference type="SUPFAM" id="SSF109854">
    <property type="entry name" value="DinB/YfiT-like putative metalloenzymes"/>
    <property type="match status" value="1"/>
</dbReference>
<dbReference type="InterPro" id="IPR017518">
    <property type="entry name" value="CHP03084"/>
</dbReference>
<evidence type="ECO:0000259" key="1">
    <source>
        <dbReference type="Pfam" id="PF11716"/>
    </source>
</evidence>
<gene>
    <name evidence="2" type="ORF">METZ01_LOCUS169938</name>
</gene>